<name>A0ACC4BP02_POPAL</name>
<proteinExistence type="predicted"/>
<comment type="caution">
    <text evidence="1">The sequence shown here is derived from an EMBL/GenBank/DDBJ whole genome shotgun (WGS) entry which is preliminary data.</text>
</comment>
<organism evidence="1 2">
    <name type="scientific">Populus alba</name>
    <name type="common">White poplar</name>
    <dbReference type="NCBI Taxonomy" id="43335"/>
    <lineage>
        <taxon>Eukaryota</taxon>
        <taxon>Viridiplantae</taxon>
        <taxon>Streptophyta</taxon>
        <taxon>Embryophyta</taxon>
        <taxon>Tracheophyta</taxon>
        <taxon>Spermatophyta</taxon>
        <taxon>Magnoliopsida</taxon>
        <taxon>eudicotyledons</taxon>
        <taxon>Gunneridae</taxon>
        <taxon>Pentapetalae</taxon>
        <taxon>rosids</taxon>
        <taxon>fabids</taxon>
        <taxon>Malpighiales</taxon>
        <taxon>Salicaceae</taxon>
        <taxon>Saliceae</taxon>
        <taxon>Populus</taxon>
    </lineage>
</organism>
<sequence>MPLIVMSDSSSLKAPKSIFHPLPLSIANFVSLIRFLFARVSYERDTKIINAASFTVEREDHTIGNILRMQLHRDDNVLFAGYKLPHPLKYKIIVRIHTTSQSSPMQAYNQAINDLDKELDHLKNAFEAELANRPGQY</sequence>
<keyword evidence="2" id="KW-1185">Reference proteome</keyword>
<evidence type="ECO:0000313" key="1">
    <source>
        <dbReference type="EMBL" id="KAL3580234.1"/>
    </source>
</evidence>
<gene>
    <name evidence="1" type="ORF">D5086_018069</name>
</gene>
<reference evidence="1 2" key="1">
    <citation type="journal article" date="2024" name="Plant Biotechnol. J.">
        <title>Genome and CRISPR/Cas9 system of a widespread forest tree (Populus alba) in the world.</title>
        <authorList>
            <person name="Liu Y.J."/>
            <person name="Jiang P.F."/>
            <person name="Han X.M."/>
            <person name="Li X.Y."/>
            <person name="Wang H.M."/>
            <person name="Wang Y.J."/>
            <person name="Wang X.X."/>
            <person name="Zeng Q.Y."/>
        </authorList>
    </citation>
    <scope>NUCLEOTIDE SEQUENCE [LARGE SCALE GENOMIC DNA]</scope>
    <source>
        <strain evidence="2">cv. PAL-ZL1</strain>
    </source>
</reference>
<protein>
    <submittedName>
        <fullName evidence="1">Uncharacterized protein</fullName>
    </submittedName>
</protein>
<accession>A0ACC4BP02</accession>
<evidence type="ECO:0000313" key="2">
    <source>
        <dbReference type="Proteomes" id="UP000309997"/>
    </source>
</evidence>
<dbReference type="Proteomes" id="UP000309997">
    <property type="component" value="Unassembled WGS sequence"/>
</dbReference>
<dbReference type="EMBL" id="RCHU02000009">
    <property type="protein sequence ID" value="KAL3580234.1"/>
    <property type="molecule type" value="Genomic_DNA"/>
</dbReference>